<dbReference type="OrthoDB" id="9796775at2"/>
<sequence length="92" mass="10360">MYLKKIEGPRAVTLPDGRIITRADLPPPDTARWVASRKARLLLALAVGLVTRDYAIETYGLSEEELQSWERLASRHGAEGLRATSIQKYRQP</sequence>
<evidence type="ECO:0000313" key="1">
    <source>
        <dbReference type="EMBL" id="EYD71771.1"/>
    </source>
</evidence>
<reference evidence="1 2" key="1">
    <citation type="submission" date="2013-03" db="EMBL/GenBank/DDBJ databases">
        <authorList>
            <person name="Fiebig A."/>
            <person name="Goeker M."/>
            <person name="Klenk H.-P.P."/>
        </authorList>
    </citation>
    <scope>NUCLEOTIDE SEQUENCE [LARGE SCALE GENOMIC DNA]</scope>
    <source>
        <strain evidence="1 2">DSM 17492</strain>
    </source>
</reference>
<dbReference type="eggNOG" id="ENOG5031CDG">
    <property type="taxonomic scope" value="Bacteria"/>
</dbReference>
<protein>
    <submittedName>
        <fullName evidence="1">II.1 protein</fullName>
    </submittedName>
</protein>
<dbReference type="SUPFAM" id="SSF48295">
    <property type="entry name" value="TrpR-like"/>
    <property type="match status" value="1"/>
</dbReference>
<accession>A0A017HBL7</accession>
<dbReference type="InterPro" id="IPR010921">
    <property type="entry name" value="Trp_repressor/repl_initiator"/>
</dbReference>
<dbReference type="HOGENOM" id="CLU_161849_1_0_5"/>
<dbReference type="InterPro" id="IPR036388">
    <property type="entry name" value="WH-like_DNA-bd_sf"/>
</dbReference>
<gene>
    <name evidence="1" type="ORF">Lokhon_01841</name>
</gene>
<dbReference type="STRING" id="1122180.Lokhon_01841"/>
<dbReference type="AlphaFoldDB" id="A0A017HBL7"/>
<dbReference type="PATRIC" id="fig|1122180.6.peg.1822"/>
<dbReference type="Gene3D" id="1.10.10.10">
    <property type="entry name" value="Winged helix-like DNA-binding domain superfamily/Winged helix DNA-binding domain"/>
    <property type="match status" value="1"/>
</dbReference>
<name>A0A017HBL7_9RHOB</name>
<proteinExistence type="predicted"/>
<evidence type="ECO:0000313" key="2">
    <source>
        <dbReference type="Proteomes" id="UP000025047"/>
    </source>
</evidence>
<dbReference type="InterPro" id="IPR009534">
    <property type="entry name" value="DUF1153"/>
</dbReference>
<organism evidence="1 2">
    <name type="scientific">Limimaricola hongkongensis DSM 17492</name>
    <dbReference type="NCBI Taxonomy" id="1122180"/>
    <lineage>
        <taxon>Bacteria</taxon>
        <taxon>Pseudomonadati</taxon>
        <taxon>Pseudomonadota</taxon>
        <taxon>Alphaproteobacteria</taxon>
        <taxon>Rhodobacterales</taxon>
        <taxon>Paracoccaceae</taxon>
        <taxon>Limimaricola</taxon>
    </lineage>
</organism>
<dbReference type="GO" id="GO:0043565">
    <property type="term" value="F:sequence-specific DNA binding"/>
    <property type="evidence" value="ECO:0007669"/>
    <property type="project" value="InterPro"/>
</dbReference>
<comment type="caution">
    <text evidence="1">The sequence shown here is derived from an EMBL/GenBank/DDBJ whole genome shotgun (WGS) entry which is preliminary data.</text>
</comment>
<dbReference type="Proteomes" id="UP000025047">
    <property type="component" value="Unassembled WGS sequence"/>
</dbReference>
<dbReference type="EMBL" id="APGJ01000006">
    <property type="protein sequence ID" value="EYD71771.1"/>
    <property type="molecule type" value="Genomic_DNA"/>
</dbReference>
<dbReference type="Pfam" id="PF06627">
    <property type="entry name" value="DUF1153"/>
    <property type="match status" value="1"/>
</dbReference>
<keyword evidence="2" id="KW-1185">Reference proteome</keyword>
<dbReference type="RefSeq" id="WP_017928681.1">
    <property type="nucleotide sequence ID" value="NZ_KB822998.1"/>
</dbReference>